<feature type="compositionally biased region" description="Basic and acidic residues" evidence="1">
    <location>
        <begin position="183"/>
        <end position="218"/>
    </location>
</feature>
<feature type="region of interest" description="Disordered" evidence="1">
    <location>
        <begin position="171"/>
        <end position="229"/>
    </location>
</feature>
<dbReference type="SMART" id="SM00257">
    <property type="entry name" value="LysM"/>
    <property type="match status" value="2"/>
</dbReference>
<dbReference type="Gene3D" id="3.10.350.10">
    <property type="entry name" value="LysM domain"/>
    <property type="match status" value="2"/>
</dbReference>
<dbReference type="InterPro" id="IPR018392">
    <property type="entry name" value="LysM"/>
</dbReference>
<dbReference type="InterPro" id="IPR036779">
    <property type="entry name" value="LysM_dom_sf"/>
</dbReference>
<name>A0A4U9QVA1_HATHI</name>
<dbReference type="OrthoDB" id="1934868at2"/>
<protein>
    <submittedName>
        <fullName evidence="3">LysM domain-containing protein</fullName>
    </submittedName>
</protein>
<dbReference type="CDD" id="cd00118">
    <property type="entry name" value="LysM"/>
    <property type="match status" value="2"/>
</dbReference>
<dbReference type="Pfam" id="PF01476">
    <property type="entry name" value="LysM"/>
    <property type="match status" value="2"/>
</dbReference>
<dbReference type="RefSeq" id="WP_138209026.1">
    <property type="nucleotide sequence ID" value="NZ_CBCRUQ010000010.1"/>
</dbReference>
<dbReference type="PANTHER" id="PTHR33734">
    <property type="entry name" value="LYSM DOMAIN-CONTAINING GPI-ANCHORED PROTEIN 2"/>
    <property type="match status" value="1"/>
</dbReference>
<accession>A0A4U9QVA1</accession>
<reference evidence="3 4" key="1">
    <citation type="submission" date="2019-05" db="EMBL/GenBank/DDBJ databases">
        <authorList>
            <consortium name="Pathogen Informatics"/>
        </authorList>
    </citation>
    <scope>NUCLEOTIDE SEQUENCE [LARGE SCALE GENOMIC DNA]</scope>
    <source>
        <strain evidence="3 4">NCTC503</strain>
    </source>
</reference>
<evidence type="ECO:0000256" key="1">
    <source>
        <dbReference type="SAM" id="MobiDB-lite"/>
    </source>
</evidence>
<dbReference type="Proteomes" id="UP000308489">
    <property type="component" value="Chromosome 1"/>
</dbReference>
<feature type="region of interest" description="Disordered" evidence="1">
    <location>
        <begin position="38"/>
        <end position="128"/>
    </location>
</feature>
<feature type="domain" description="LysM" evidence="2">
    <location>
        <begin position="129"/>
        <end position="179"/>
    </location>
</feature>
<organism evidence="3 4">
    <name type="scientific">Hathewaya histolytica</name>
    <name type="common">Clostridium histolyticum</name>
    <dbReference type="NCBI Taxonomy" id="1498"/>
    <lineage>
        <taxon>Bacteria</taxon>
        <taxon>Bacillati</taxon>
        <taxon>Bacillota</taxon>
        <taxon>Clostridia</taxon>
        <taxon>Eubacteriales</taxon>
        <taxon>Clostridiaceae</taxon>
        <taxon>Hathewaya</taxon>
    </lineage>
</organism>
<evidence type="ECO:0000259" key="2">
    <source>
        <dbReference type="PROSITE" id="PS51782"/>
    </source>
</evidence>
<dbReference type="PANTHER" id="PTHR33734:SF22">
    <property type="entry name" value="MEMBRANE-BOUND LYTIC MUREIN TRANSGLYCOSYLASE D"/>
    <property type="match status" value="1"/>
</dbReference>
<dbReference type="SUPFAM" id="SSF54106">
    <property type="entry name" value="LysM domain"/>
    <property type="match status" value="2"/>
</dbReference>
<dbReference type="KEGG" id="hhw:NCTC503_00202"/>
<proteinExistence type="predicted"/>
<feature type="domain" description="LysM" evidence="2">
    <location>
        <begin position="223"/>
        <end position="273"/>
    </location>
</feature>
<evidence type="ECO:0000313" key="3">
    <source>
        <dbReference type="EMBL" id="VTQ82535.1"/>
    </source>
</evidence>
<feature type="compositionally biased region" description="Basic and acidic residues" evidence="1">
    <location>
        <begin position="45"/>
        <end position="117"/>
    </location>
</feature>
<dbReference type="PROSITE" id="PS51782">
    <property type="entry name" value="LYSM"/>
    <property type="match status" value="2"/>
</dbReference>
<dbReference type="GO" id="GO:0008932">
    <property type="term" value="F:lytic endotransglycosylase activity"/>
    <property type="evidence" value="ECO:0007669"/>
    <property type="project" value="TreeGrafter"/>
</dbReference>
<gene>
    <name evidence="3" type="ORF">NCTC503_00202</name>
</gene>
<sequence length="277" mass="31886">MRRNKGIVLVSTTVVVLLGLFLGLKFINKPKNEVGTNVKNTEVAKANEEKEEKKDNFLSQSLREEKERKEKEEKDTIKDDTKEEKDTKETSSEKDKENKDSKETNSEKEDEKKEESKTTSGNKVEVYDDKYVVKKGDTLFSIAKEYFENESINEAMQLIQKINKMENAGVLREGDKLLIPTEDNIKNEKDDKTKEKEEDKKTNSNTKEDKKEDKKETSQSKGNTYTVKKGDTLIDIANNHMKWCKGDEAVKLLMKNNNLKSATDLKADQKIYIPTEK</sequence>
<dbReference type="EMBL" id="LR590481">
    <property type="protein sequence ID" value="VTQ82535.1"/>
    <property type="molecule type" value="Genomic_DNA"/>
</dbReference>
<dbReference type="AlphaFoldDB" id="A0A4U9QVA1"/>
<evidence type="ECO:0000313" key="4">
    <source>
        <dbReference type="Proteomes" id="UP000308489"/>
    </source>
</evidence>
<keyword evidence="4" id="KW-1185">Reference proteome</keyword>